<name>A0A6C0L2P2_9ZZZZ</name>
<reference evidence="1" key="1">
    <citation type="journal article" date="2020" name="Nature">
        <title>Giant virus diversity and host interactions through global metagenomics.</title>
        <authorList>
            <person name="Schulz F."/>
            <person name="Roux S."/>
            <person name="Paez-Espino D."/>
            <person name="Jungbluth S."/>
            <person name="Walsh D.A."/>
            <person name="Denef V.J."/>
            <person name="McMahon K.D."/>
            <person name="Konstantinidis K.T."/>
            <person name="Eloe-Fadrosh E.A."/>
            <person name="Kyrpides N.C."/>
            <person name="Woyke T."/>
        </authorList>
    </citation>
    <scope>NUCLEOTIDE SEQUENCE</scope>
    <source>
        <strain evidence="1">GVMAG-S-ERX555907-63</strain>
    </source>
</reference>
<accession>A0A6C0L2P2</accession>
<protein>
    <submittedName>
        <fullName evidence="1">Uncharacterized protein</fullName>
    </submittedName>
</protein>
<dbReference type="AlphaFoldDB" id="A0A6C0L2P2"/>
<evidence type="ECO:0000313" key="1">
    <source>
        <dbReference type="EMBL" id="QHU23127.1"/>
    </source>
</evidence>
<dbReference type="EMBL" id="MN741024">
    <property type="protein sequence ID" value="QHU23127.1"/>
    <property type="molecule type" value="Genomic_DNA"/>
</dbReference>
<organism evidence="1">
    <name type="scientific">viral metagenome</name>
    <dbReference type="NCBI Taxonomy" id="1070528"/>
    <lineage>
        <taxon>unclassified sequences</taxon>
        <taxon>metagenomes</taxon>
        <taxon>organismal metagenomes</taxon>
    </lineage>
</organism>
<proteinExistence type="predicted"/>
<sequence>MNNPSKLDENESTKNDLSIIKHLIRGDKVIEQDNDTIKRLFPDSNQRKQLLETNDIREKLIERAINMGWDKATITNLLDKMFTPLNT</sequence>